<gene>
    <name evidence="1" type="ORF">UFOVP712_6</name>
</gene>
<evidence type="ECO:0000313" key="1">
    <source>
        <dbReference type="EMBL" id="CAB4158472.1"/>
    </source>
</evidence>
<dbReference type="EMBL" id="LR796679">
    <property type="protein sequence ID" value="CAB4158472.1"/>
    <property type="molecule type" value="Genomic_DNA"/>
</dbReference>
<accession>A0A6J5NIC8</accession>
<organism evidence="1">
    <name type="scientific">uncultured Caudovirales phage</name>
    <dbReference type="NCBI Taxonomy" id="2100421"/>
    <lineage>
        <taxon>Viruses</taxon>
        <taxon>Duplodnaviria</taxon>
        <taxon>Heunggongvirae</taxon>
        <taxon>Uroviricota</taxon>
        <taxon>Caudoviricetes</taxon>
        <taxon>Peduoviridae</taxon>
        <taxon>Maltschvirus</taxon>
        <taxon>Maltschvirus maltsch</taxon>
    </lineage>
</organism>
<reference evidence="1" key="1">
    <citation type="submission" date="2020-04" db="EMBL/GenBank/DDBJ databases">
        <authorList>
            <person name="Chiriac C."/>
            <person name="Salcher M."/>
            <person name="Ghai R."/>
            <person name="Kavagutti S V."/>
        </authorList>
    </citation>
    <scope>NUCLEOTIDE SEQUENCE</scope>
</reference>
<sequence>MELNLLVSIRDDRSLPTGYHKAVLYALATRGQNVYPNQEQLMKDSGIGSRNTLVKIVKDLETLGWLTITKKKHGNNQYKNNRYEVHVPNVTNPCITSDETIVNIDTLKINKDKRKINISVRNQGKAVFNHTSISSFLAESPVSGVYNKEINNG</sequence>
<name>A0A6J5NIC8_9CAUD</name>
<dbReference type="Pfam" id="PF13730">
    <property type="entry name" value="HTH_36"/>
    <property type="match status" value="1"/>
</dbReference>
<protein>
    <submittedName>
        <fullName evidence="1">Helix-turn-helix domain containing protein</fullName>
    </submittedName>
</protein>
<proteinExistence type="predicted"/>